<keyword evidence="3" id="KW-1185">Reference proteome</keyword>
<dbReference type="EMBL" id="JARIHO010000007">
    <property type="protein sequence ID" value="KAJ7358368.1"/>
    <property type="molecule type" value="Genomic_DNA"/>
</dbReference>
<gene>
    <name evidence="2" type="ORF">DFH08DRAFT_802202</name>
</gene>
<sequence length="103" mass="10911">MYSILVTLALCLAASGRPALENRQLPGHSIAGVAYERPLISTGIPCTNGNPAACFNGDITKCLFLPVNGTVTPACSTQEQTDLFSQAFGDINNIPTGWKFHSN</sequence>
<name>A0AAD7AGV4_9AGAR</name>
<feature type="signal peptide" evidence="1">
    <location>
        <begin position="1"/>
        <end position="16"/>
    </location>
</feature>
<accession>A0AAD7AGV4</accession>
<evidence type="ECO:0000256" key="1">
    <source>
        <dbReference type="SAM" id="SignalP"/>
    </source>
</evidence>
<dbReference type="Proteomes" id="UP001218218">
    <property type="component" value="Unassembled WGS sequence"/>
</dbReference>
<organism evidence="2 3">
    <name type="scientific">Mycena albidolilacea</name>
    <dbReference type="NCBI Taxonomy" id="1033008"/>
    <lineage>
        <taxon>Eukaryota</taxon>
        <taxon>Fungi</taxon>
        <taxon>Dikarya</taxon>
        <taxon>Basidiomycota</taxon>
        <taxon>Agaricomycotina</taxon>
        <taxon>Agaricomycetes</taxon>
        <taxon>Agaricomycetidae</taxon>
        <taxon>Agaricales</taxon>
        <taxon>Marasmiineae</taxon>
        <taxon>Mycenaceae</taxon>
        <taxon>Mycena</taxon>
    </lineage>
</organism>
<feature type="chain" id="PRO_5042140305" evidence="1">
    <location>
        <begin position="17"/>
        <end position="103"/>
    </location>
</feature>
<evidence type="ECO:0000313" key="2">
    <source>
        <dbReference type="EMBL" id="KAJ7358368.1"/>
    </source>
</evidence>
<keyword evidence="1" id="KW-0732">Signal</keyword>
<proteinExistence type="predicted"/>
<evidence type="ECO:0000313" key="3">
    <source>
        <dbReference type="Proteomes" id="UP001218218"/>
    </source>
</evidence>
<reference evidence="2" key="1">
    <citation type="submission" date="2023-03" db="EMBL/GenBank/DDBJ databases">
        <title>Massive genome expansion in bonnet fungi (Mycena s.s.) driven by repeated elements and novel gene families across ecological guilds.</title>
        <authorList>
            <consortium name="Lawrence Berkeley National Laboratory"/>
            <person name="Harder C.B."/>
            <person name="Miyauchi S."/>
            <person name="Viragh M."/>
            <person name="Kuo A."/>
            <person name="Thoen E."/>
            <person name="Andreopoulos B."/>
            <person name="Lu D."/>
            <person name="Skrede I."/>
            <person name="Drula E."/>
            <person name="Henrissat B."/>
            <person name="Morin E."/>
            <person name="Kohler A."/>
            <person name="Barry K."/>
            <person name="LaButti K."/>
            <person name="Morin E."/>
            <person name="Salamov A."/>
            <person name="Lipzen A."/>
            <person name="Mereny Z."/>
            <person name="Hegedus B."/>
            <person name="Baldrian P."/>
            <person name="Stursova M."/>
            <person name="Weitz H."/>
            <person name="Taylor A."/>
            <person name="Grigoriev I.V."/>
            <person name="Nagy L.G."/>
            <person name="Martin F."/>
            <person name="Kauserud H."/>
        </authorList>
    </citation>
    <scope>NUCLEOTIDE SEQUENCE</scope>
    <source>
        <strain evidence="2">CBHHK002</strain>
    </source>
</reference>
<dbReference type="AlphaFoldDB" id="A0AAD7AGV4"/>
<protein>
    <submittedName>
        <fullName evidence="2">Uncharacterized protein</fullName>
    </submittedName>
</protein>
<comment type="caution">
    <text evidence="2">The sequence shown here is derived from an EMBL/GenBank/DDBJ whole genome shotgun (WGS) entry which is preliminary data.</text>
</comment>